<organism evidence="2">
    <name type="scientific">Sylvanvirus sp</name>
    <dbReference type="NCBI Taxonomy" id="2487774"/>
    <lineage>
        <taxon>Viruses</taxon>
    </lineage>
</organism>
<evidence type="ECO:0000313" key="2">
    <source>
        <dbReference type="EMBL" id="AYV87021.1"/>
    </source>
</evidence>
<name>A0A3G5AK31_9VIRU</name>
<reference evidence="2" key="1">
    <citation type="submission" date="2018-10" db="EMBL/GenBank/DDBJ databases">
        <title>Hidden diversity of soil giant viruses.</title>
        <authorList>
            <person name="Schulz F."/>
            <person name="Alteio L."/>
            <person name="Goudeau D."/>
            <person name="Ryan E.M."/>
            <person name="Malmstrom R.R."/>
            <person name="Blanchard J."/>
            <person name="Woyke T."/>
        </authorList>
    </citation>
    <scope>NUCLEOTIDE SEQUENCE</scope>
    <source>
        <strain evidence="2">SYV1</strain>
    </source>
</reference>
<feature type="compositionally biased region" description="Basic and acidic residues" evidence="1">
    <location>
        <begin position="231"/>
        <end position="240"/>
    </location>
</feature>
<feature type="region of interest" description="Disordered" evidence="1">
    <location>
        <begin position="224"/>
        <end position="246"/>
    </location>
</feature>
<protein>
    <submittedName>
        <fullName evidence="2">Uncharacterized protein</fullName>
    </submittedName>
</protein>
<accession>A0A3G5AK31</accession>
<evidence type="ECO:0000256" key="1">
    <source>
        <dbReference type="SAM" id="MobiDB-lite"/>
    </source>
</evidence>
<dbReference type="EMBL" id="MK072525">
    <property type="protein sequence ID" value="AYV87021.1"/>
    <property type="molecule type" value="Genomic_DNA"/>
</dbReference>
<sequence length="246" mass="28182">MSETNPLGSTSAPSLINLLNTSQQVPFRLIIHRPYTFMGNTLNEYQFRCTPFSSVNSKTSSTNASSIVSDSAPSVIYNQYKCILTIKKLATDQGGLQHTQEEYKIENHVYLIRHTDHAWVWYIDTWNQSIIIDPPITMSCTYSTRTQKWRILGSNREINTLFTMNKLGDGLGLFSKFLADTHEVEFMSSPSLLHPFMSIRSMWQGHEVAHSSMYEGHTIEYDMQESQESAQESKHVDELKNNNLMI</sequence>
<proteinExistence type="predicted"/>
<gene>
    <name evidence="2" type="ORF">Sylvanvirus19_4</name>
</gene>